<dbReference type="EMBL" id="JBHUEE010000004">
    <property type="protein sequence ID" value="MFD1718132.1"/>
    <property type="molecule type" value="Genomic_DNA"/>
</dbReference>
<evidence type="ECO:0000256" key="9">
    <source>
        <dbReference type="SAM" id="Phobius"/>
    </source>
</evidence>
<dbReference type="InterPro" id="IPR011712">
    <property type="entry name" value="Sig_transdc_His_kin_sub3_dim/P"/>
</dbReference>
<dbReference type="InterPro" id="IPR050482">
    <property type="entry name" value="Sensor_HK_TwoCompSys"/>
</dbReference>
<evidence type="ECO:0000256" key="4">
    <source>
        <dbReference type="ARBA" id="ARBA00022679"/>
    </source>
</evidence>
<dbReference type="Pfam" id="PF07730">
    <property type="entry name" value="HisKA_3"/>
    <property type="match status" value="1"/>
</dbReference>
<dbReference type="CDD" id="cd16917">
    <property type="entry name" value="HATPase_UhpB-NarQ-NarX-like"/>
    <property type="match status" value="1"/>
</dbReference>
<dbReference type="PANTHER" id="PTHR24421:SF10">
    <property type="entry name" value="NITRATE_NITRITE SENSOR PROTEIN NARQ"/>
    <property type="match status" value="1"/>
</dbReference>
<dbReference type="PANTHER" id="PTHR24421">
    <property type="entry name" value="NITRATE/NITRITE SENSOR PROTEIN NARX-RELATED"/>
    <property type="match status" value="1"/>
</dbReference>
<name>A0ABW4L5C7_9MICO</name>
<dbReference type="SUPFAM" id="SSF55874">
    <property type="entry name" value="ATPase domain of HSP90 chaperone/DNA topoisomerase II/histidine kinase"/>
    <property type="match status" value="1"/>
</dbReference>
<dbReference type="Gene3D" id="1.20.5.1930">
    <property type="match status" value="1"/>
</dbReference>
<accession>A0ABW4L5C7</accession>
<organism evidence="11 12">
    <name type="scientific">Georgenia deserti</name>
    <dbReference type="NCBI Taxonomy" id="2093781"/>
    <lineage>
        <taxon>Bacteria</taxon>
        <taxon>Bacillati</taxon>
        <taxon>Actinomycetota</taxon>
        <taxon>Actinomycetes</taxon>
        <taxon>Micrococcales</taxon>
        <taxon>Bogoriellaceae</taxon>
        <taxon>Georgenia</taxon>
    </lineage>
</organism>
<feature type="transmembrane region" description="Helical" evidence="9">
    <location>
        <begin position="158"/>
        <end position="175"/>
    </location>
</feature>
<keyword evidence="9" id="KW-1133">Transmembrane helix</keyword>
<dbReference type="RefSeq" id="WP_388005793.1">
    <property type="nucleotide sequence ID" value="NZ_JBHUEE010000004.1"/>
</dbReference>
<feature type="transmembrane region" description="Helical" evidence="9">
    <location>
        <begin position="182"/>
        <end position="200"/>
    </location>
</feature>
<protein>
    <recommendedName>
        <fullName evidence="2">histidine kinase</fullName>
        <ecNumber evidence="2">2.7.13.3</ecNumber>
    </recommendedName>
</protein>
<sequence>MTAMVVARVRAHVGLTMQVTAGALHRSEYPPGAGVCWDRLMIGTRRDPAAGRASPVRERAEEAHVPTAIDDWVFPHLPYRSVRGDVVMSLGILVLGVVVALTGFARQPGPQEPAVAIVATVVAAAALLVKRRRPGPAALVIGAALAIEAALVGTGMNLAILIALFDVLYVVALLGSDRERRMIVALCVLAAAALLILPIGSISNRLQAALSLLAVLGTPLFIGTSSRQREALVRVEKGRAEAERGRADAVVRAAGAERRQAVRAERAALARDLHDAVAAHLSAIALQSGAAMSRAGQEADPAMRAVRESSLEALRELRQLIDVLSADDPGDLPLKVPPGLEETEILEADAQRFGVPLRLDVDVPREALTTATSHVLMRIAREGVVNAARHARGTEVTVRAGVADDVVELTVTNPLTDGRGELGEAEDAERSAGGGLGTVIMAEQAAAVGGHCVVGPDGDTWRVRATVPRHRSTAVEAEA</sequence>
<evidence type="ECO:0000256" key="3">
    <source>
        <dbReference type="ARBA" id="ARBA00022553"/>
    </source>
</evidence>
<dbReference type="GO" id="GO:0016301">
    <property type="term" value="F:kinase activity"/>
    <property type="evidence" value="ECO:0007669"/>
    <property type="project" value="UniProtKB-KW"/>
</dbReference>
<feature type="transmembrane region" description="Helical" evidence="9">
    <location>
        <begin position="136"/>
        <end position="152"/>
    </location>
</feature>
<dbReference type="Proteomes" id="UP001597277">
    <property type="component" value="Unassembled WGS sequence"/>
</dbReference>
<keyword evidence="12" id="KW-1185">Reference proteome</keyword>
<evidence type="ECO:0000256" key="8">
    <source>
        <dbReference type="ARBA" id="ARBA00023012"/>
    </source>
</evidence>
<evidence type="ECO:0000313" key="11">
    <source>
        <dbReference type="EMBL" id="MFD1718132.1"/>
    </source>
</evidence>
<proteinExistence type="predicted"/>
<dbReference type="EC" id="2.7.13.3" evidence="2"/>
<feature type="transmembrane region" description="Helical" evidence="9">
    <location>
        <begin position="111"/>
        <end position="129"/>
    </location>
</feature>
<evidence type="ECO:0000256" key="1">
    <source>
        <dbReference type="ARBA" id="ARBA00000085"/>
    </source>
</evidence>
<keyword evidence="6 11" id="KW-0418">Kinase</keyword>
<gene>
    <name evidence="11" type="ORF">ACFSE6_09815</name>
</gene>
<keyword evidence="4" id="KW-0808">Transferase</keyword>
<reference evidence="12" key="1">
    <citation type="journal article" date="2019" name="Int. J. Syst. Evol. Microbiol.">
        <title>The Global Catalogue of Microorganisms (GCM) 10K type strain sequencing project: providing services to taxonomists for standard genome sequencing and annotation.</title>
        <authorList>
            <consortium name="The Broad Institute Genomics Platform"/>
            <consortium name="The Broad Institute Genome Sequencing Center for Infectious Disease"/>
            <person name="Wu L."/>
            <person name="Ma J."/>
        </authorList>
    </citation>
    <scope>NUCLEOTIDE SEQUENCE [LARGE SCALE GENOMIC DNA]</scope>
    <source>
        <strain evidence="12">JCM 17130</strain>
    </source>
</reference>
<keyword evidence="9" id="KW-0472">Membrane</keyword>
<feature type="domain" description="Signal transduction histidine kinase subgroup 3 dimerisation and phosphoacceptor" evidence="10">
    <location>
        <begin position="265"/>
        <end position="325"/>
    </location>
</feature>
<comment type="caution">
    <text evidence="11">The sequence shown here is derived from an EMBL/GenBank/DDBJ whole genome shotgun (WGS) entry which is preliminary data.</text>
</comment>
<evidence type="ECO:0000256" key="2">
    <source>
        <dbReference type="ARBA" id="ARBA00012438"/>
    </source>
</evidence>
<evidence type="ECO:0000256" key="7">
    <source>
        <dbReference type="ARBA" id="ARBA00022840"/>
    </source>
</evidence>
<keyword evidence="9" id="KW-0812">Transmembrane</keyword>
<evidence type="ECO:0000313" key="12">
    <source>
        <dbReference type="Proteomes" id="UP001597277"/>
    </source>
</evidence>
<dbReference type="InterPro" id="IPR036890">
    <property type="entry name" value="HATPase_C_sf"/>
</dbReference>
<evidence type="ECO:0000256" key="6">
    <source>
        <dbReference type="ARBA" id="ARBA00022777"/>
    </source>
</evidence>
<comment type="catalytic activity">
    <reaction evidence="1">
        <text>ATP + protein L-histidine = ADP + protein N-phospho-L-histidine.</text>
        <dbReference type="EC" id="2.7.13.3"/>
    </reaction>
</comment>
<keyword evidence="3" id="KW-0597">Phosphoprotein</keyword>
<dbReference type="Gene3D" id="3.30.565.10">
    <property type="entry name" value="Histidine kinase-like ATPase, C-terminal domain"/>
    <property type="match status" value="1"/>
</dbReference>
<keyword evidence="8" id="KW-0902">Two-component regulatory system</keyword>
<evidence type="ECO:0000259" key="10">
    <source>
        <dbReference type="Pfam" id="PF07730"/>
    </source>
</evidence>
<evidence type="ECO:0000256" key="5">
    <source>
        <dbReference type="ARBA" id="ARBA00022741"/>
    </source>
</evidence>
<feature type="transmembrane region" description="Helical" evidence="9">
    <location>
        <begin position="86"/>
        <end position="105"/>
    </location>
</feature>
<keyword evidence="7" id="KW-0067">ATP-binding</keyword>
<keyword evidence="5" id="KW-0547">Nucleotide-binding</keyword>